<keyword evidence="8" id="KW-0044">Antibiotic</keyword>
<evidence type="ECO:0000256" key="10">
    <source>
        <dbReference type="ARBA" id="ARBA00023136"/>
    </source>
</evidence>
<sequence>MGEKNIVVDRGIPPGNTGNGSGGAGSGGILGGFWGAGDISSVVGSVSVSIDGVSKTAGPAFNGAVVFNSTIVESVLSGDGWPSIDAYYDVGVGVWGILPYQILEVRDEIRGSFVVKERNLPATLDAEQKAAEAAAGSDAALSPAQKLERSVSAVKGMMAKRDELIKFNRLRLSTSPGSELLERNIDKMVAELKTLDDEQIPPAIDQVLDVLTAGLSLHVDLSANAMLQEKLDKLQAQAREAAEQEAYKSALAFASDVGKEVSSRFGTQMGKAAEELKQGIAGKTVKSYDQAMQAFEKLTRNPGFKMNQKDTAAIAQALNALDAATYADNLQRLGKAFGVTGKVVQATTLAQKAASGFSSGEWKPFFLELESIAVGTLVGAAAGAVLGAGLALVLAPGLAAGAGIIATGVILAAVSSYIDAQAMESFNQMVLNAVAP</sequence>
<comment type="function">
    <text evidence="1">This colicin is a channel-forming colicin. This class of transmembrane toxins depolarize the cytoplasmic membrane, leading to dissipation of cellular energy.</text>
</comment>
<dbReference type="EMBL" id="UIDD01000010">
    <property type="protein sequence ID" value="SUQ64844.1"/>
    <property type="molecule type" value="Genomic_DNA"/>
</dbReference>
<evidence type="ECO:0000256" key="1">
    <source>
        <dbReference type="ARBA" id="ARBA00002178"/>
    </source>
</evidence>
<name>A0A380T4U8_9PSED</name>
<evidence type="ECO:0000256" key="8">
    <source>
        <dbReference type="ARBA" id="ARBA00023022"/>
    </source>
</evidence>
<evidence type="ECO:0000256" key="7">
    <source>
        <dbReference type="ARBA" id="ARBA00022989"/>
    </source>
</evidence>
<evidence type="ECO:0000256" key="5">
    <source>
        <dbReference type="ARBA" id="ARBA00022529"/>
    </source>
</evidence>
<evidence type="ECO:0000256" key="11">
    <source>
        <dbReference type="SAM" id="MobiDB-lite"/>
    </source>
</evidence>
<evidence type="ECO:0000256" key="2">
    <source>
        <dbReference type="ARBA" id="ARBA00003197"/>
    </source>
</evidence>
<dbReference type="InterPro" id="IPR038283">
    <property type="entry name" value="Channel_colicin_C_sf"/>
</dbReference>
<comment type="function">
    <text evidence="2">Colicins are polypeptide toxins produced by and active against E.coli and closely related bacteria.</text>
</comment>
<evidence type="ECO:0000256" key="4">
    <source>
        <dbReference type="ARBA" id="ARBA00007595"/>
    </source>
</evidence>
<accession>A0A380T4U8</accession>
<keyword evidence="15" id="KW-1185">Reference proteome</keyword>
<feature type="transmembrane region" description="Helical" evidence="12">
    <location>
        <begin position="398"/>
        <end position="418"/>
    </location>
</feature>
<dbReference type="PRINTS" id="PR00280">
    <property type="entry name" value="CHANLCOLICIN"/>
</dbReference>
<evidence type="ECO:0000313" key="14">
    <source>
        <dbReference type="EMBL" id="SUQ64844.1"/>
    </source>
</evidence>
<keyword evidence="7 12" id="KW-1133">Transmembrane helix</keyword>
<dbReference type="RefSeq" id="WP_115088337.1">
    <property type="nucleotide sequence ID" value="NZ_CBCSFG010000005.1"/>
</dbReference>
<dbReference type="GO" id="GO:0016020">
    <property type="term" value="C:membrane"/>
    <property type="evidence" value="ECO:0007669"/>
    <property type="project" value="UniProtKB-SubCell"/>
</dbReference>
<keyword evidence="9" id="KW-0078">Bacteriocin</keyword>
<dbReference type="Proteomes" id="UP000255177">
    <property type="component" value="Unassembled WGS sequence"/>
</dbReference>
<protein>
    <submittedName>
        <fullName evidence="14">Colicin-Ib</fullName>
    </submittedName>
</protein>
<dbReference type="GO" id="GO:0140911">
    <property type="term" value="F:pore-forming activity"/>
    <property type="evidence" value="ECO:0007669"/>
    <property type="project" value="InterPro"/>
</dbReference>
<dbReference type="Pfam" id="PF01024">
    <property type="entry name" value="Colicin"/>
    <property type="match status" value="1"/>
</dbReference>
<reference evidence="15" key="1">
    <citation type="submission" date="2018-07" db="EMBL/GenBank/DDBJ databases">
        <authorList>
            <person name="Blom J."/>
        </authorList>
    </citation>
    <scope>NUCLEOTIDE SEQUENCE [LARGE SCALE GENOMIC DNA]</scope>
    <source>
        <strain evidence="15">CCOS 864</strain>
    </source>
</reference>
<feature type="transmembrane region" description="Helical" evidence="12">
    <location>
        <begin position="372"/>
        <end position="392"/>
    </location>
</feature>
<feature type="domain" description="Channel forming colicins" evidence="13">
    <location>
        <begin position="239"/>
        <end position="428"/>
    </location>
</feature>
<feature type="region of interest" description="Disordered" evidence="11">
    <location>
        <begin position="1"/>
        <end position="21"/>
    </location>
</feature>
<evidence type="ECO:0000313" key="15">
    <source>
        <dbReference type="Proteomes" id="UP000255177"/>
    </source>
</evidence>
<evidence type="ECO:0000259" key="13">
    <source>
        <dbReference type="Pfam" id="PF01024"/>
    </source>
</evidence>
<organism evidence="14 15">
    <name type="scientific">Pseudomonas wadenswilerensis</name>
    <dbReference type="NCBI Taxonomy" id="1785161"/>
    <lineage>
        <taxon>Bacteria</taxon>
        <taxon>Pseudomonadati</taxon>
        <taxon>Pseudomonadota</taxon>
        <taxon>Gammaproteobacteria</taxon>
        <taxon>Pseudomonadales</taxon>
        <taxon>Pseudomonadaceae</taxon>
        <taxon>Pseudomonas</taxon>
    </lineage>
</organism>
<dbReference type="GO" id="GO:0031640">
    <property type="term" value="P:killing of cells of another organism"/>
    <property type="evidence" value="ECO:0007669"/>
    <property type="project" value="UniProtKB-KW"/>
</dbReference>
<keyword evidence="10 12" id="KW-0472">Membrane</keyword>
<keyword evidence="6 12" id="KW-0812">Transmembrane</keyword>
<evidence type="ECO:0000256" key="12">
    <source>
        <dbReference type="SAM" id="Phobius"/>
    </source>
</evidence>
<dbReference type="InterPro" id="IPR000293">
    <property type="entry name" value="Channel_colicin_C"/>
</dbReference>
<gene>
    <name evidence="14" type="primary">cib</name>
    <name evidence="14" type="ORF">CCOS864_04314</name>
</gene>
<dbReference type="AlphaFoldDB" id="A0A380T4U8"/>
<dbReference type="GO" id="GO:0050829">
    <property type="term" value="P:defense response to Gram-negative bacterium"/>
    <property type="evidence" value="ECO:0007669"/>
    <property type="project" value="InterPro"/>
</dbReference>
<proteinExistence type="inferred from homology"/>
<comment type="subcellular location">
    <subcellularLocation>
        <location evidence="3">Membrane</location>
    </subcellularLocation>
</comment>
<dbReference type="Gene3D" id="1.10.490.30">
    <property type="entry name" value="Colicin"/>
    <property type="match status" value="1"/>
</dbReference>
<evidence type="ECO:0000256" key="9">
    <source>
        <dbReference type="ARBA" id="ARBA00023048"/>
    </source>
</evidence>
<dbReference type="SUPFAM" id="SSF56837">
    <property type="entry name" value="Colicin"/>
    <property type="match status" value="1"/>
</dbReference>
<evidence type="ECO:0000256" key="6">
    <source>
        <dbReference type="ARBA" id="ARBA00022692"/>
    </source>
</evidence>
<keyword evidence="5" id="KW-0929">Antimicrobial</keyword>
<comment type="similarity">
    <text evidence="4">Belongs to the channel forming colicin family.</text>
</comment>
<evidence type="ECO:0000256" key="3">
    <source>
        <dbReference type="ARBA" id="ARBA00004370"/>
    </source>
</evidence>